<organism evidence="1">
    <name type="scientific">Anopheles sinensis</name>
    <name type="common">Mosquito</name>
    <dbReference type="NCBI Taxonomy" id="74873"/>
    <lineage>
        <taxon>Eukaryota</taxon>
        <taxon>Metazoa</taxon>
        <taxon>Ecdysozoa</taxon>
        <taxon>Arthropoda</taxon>
        <taxon>Hexapoda</taxon>
        <taxon>Insecta</taxon>
        <taxon>Pterygota</taxon>
        <taxon>Neoptera</taxon>
        <taxon>Endopterygota</taxon>
        <taxon>Diptera</taxon>
        <taxon>Nematocera</taxon>
        <taxon>Culicoidea</taxon>
        <taxon>Culicidae</taxon>
        <taxon>Anophelinae</taxon>
        <taxon>Anopheles</taxon>
    </lineage>
</organism>
<sequence length="156" mass="17041">MVALLLKVLQRKASLVSIELPQVDPSAAGLYTSVRRDKLRPHLGTLNTAQCEQINRYSNHFQFFFFSEAACADAELGPVSVIVPSSTALARRLHSFVRTTNVALAIPPKPGPGVPTFSAPNRPSKVLPNSISRRITASHRFDLSLDFVRFGSHGTC</sequence>
<reference evidence="1 3" key="1">
    <citation type="journal article" date="2014" name="BMC Genomics">
        <title>Genome sequence of Anopheles sinensis provides insight into genetics basis of mosquito competence for malaria parasites.</title>
        <authorList>
            <person name="Zhou D."/>
            <person name="Zhang D."/>
            <person name="Ding G."/>
            <person name="Shi L."/>
            <person name="Hou Q."/>
            <person name="Ye Y."/>
            <person name="Xu Y."/>
            <person name="Zhou H."/>
            <person name="Xiong C."/>
            <person name="Li S."/>
            <person name="Yu J."/>
            <person name="Hong S."/>
            <person name="Yu X."/>
            <person name="Zou P."/>
            <person name="Chen C."/>
            <person name="Chang X."/>
            <person name="Wang W."/>
            <person name="Lv Y."/>
            <person name="Sun Y."/>
            <person name="Ma L."/>
            <person name="Shen B."/>
            <person name="Zhu C."/>
        </authorList>
    </citation>
    <scope>NUCLEOTIDE SEQUENCE [LARGE SCALE GENOMIC DNA]</scope>
</reference>
<dbReference type="VEuPathDB" id="VectorBase:ASIC014751"/>
<keyword evidence="3" id="KW-1185">Reference proteome</keyword>
<dbReference type="EnsemblMetazoa" id="ASIC014751-RA">
    <property type="protein sequence ID" value="ASIC014751-PA"/>
    <property type="gene ID" value="ASIC014751"/>
</dbReference>
<reference evidence="2" key="2">
    <citation type="submission" date="2020-05" db="UniProtKB">
        <authorList>
            <consortium name="EnsemblMetazoa"/>
        </authorList>
    </citation>
    <scope>IDENTIFICATION</scope>
</reference>
<proteinExistence type="predicted"/>
<dbReference type="AlphaFoldDB" id="A0A084W956"/>
<evidence type="ECO:0000313" key="2">
    <source>
        <dbReference type="EnsemblMetazoa" id="ASIC014751-PA"/>
    </source>
</evidence>
<protein>
    <submittedName>
        <fullName evidence="1 2">Multidrug ABC transporter permease</fullName>
    </submittedName>
</protein>
<name>A0A084W956_ANOSI</name>
<dbReference type="Proteomes" id="UP000030765">
    <property type="component" value="Unassembled WGS sequence"/>
</dbReference>
<evidence type="ECO:0000313" key="3">
    <source>
        <dbReference type="Proteomes" id="UP000030765"/>
    </source>
</evidence>
<accession>A0A084W956</accession>
<gene>
    <name evidence="1" type="ORF">ZHAS_00014751</name>
</gene>
<dbReference type="EMBL" id="KE525321">
    <property type="protein sequence ID" value="KFB46750.1"/>
    <property type="molecule type" value="Genomic_DNA"/>
</dbReference>
<dbReference type="EMBL" id="ATLV01021611">
    <property type="status" value="NOT_ANNOTATED_CDS"/>
    <property type="molecule type" value="Genomic_DNA"/>
</dbReference>
<evidence type="ECO:0000313" key="1">
    <source>
        <dbReference type="EMBL" id="KFB46750.1"/>
    </source>
</evidence>